<gene>
    <name evidence="6" type="ORF">CKO42_13740</name>
</gene>
<feature type="domain" description="CheW-like" evidence="5">
    <location>
        <begin position="28"/>
        <end position="169"/>
    </location>
</feature>
<dbReference type="PROSITE" id="PS50851">
    <property type="entry name" value="CHEW"/>
    <property type="match status" value="3"/>
</dbReference>
<keyword evidence="7" id="KW-1185">Reference proteome</keyword>
<feature type="compositionally biased region" description="Basic and acidic residues" evidence="4">
    <location>
        <begin position="362"/>
        <end position="371"/>
    </location>
</feature>
<dbReference type="GO" id="GO:0006935">
    <property type="term" value="P:chemotaxis"/>
    <property type="evidence" value="ECO:0007669"/>
    <property type="project" value="InterPro"/>
</dbReference>
<comment type="subcellular location">
    <subcellularLocation>
        <location evidence="1">Cytoplasm</location>
    </subcellularLocation>
</comment>
<organism evidence="6 7">
    <name type="scientific">Lamprobacter modestohalophilus</name>
    <dbReference type="NCBI Taxonomy" id="1064514"/>
    <lineage>
        <taxon>Bacteria</taxon>
        <taxon>Pseudomonadati</taxon>
        <taxon>Pseudomonadota</taxon>
        <taxon>Gammaproteobacteria</taxon>
        <taxon>Chromatiales</taxon>
        <taxon>Chromatiaceae</taxon>
        <taxon>Lamprobacter</taxon>
    </lineage>
</organism>
<feature type="domain" description="CheW-like" evidence="5">
    <location>
        <begin position="202"/>
        <end position="347"/>
    </location>
</feature>
<sequence length="534" mass="58419">MTNETVAASPPAVGSETQSSSPDTESDVRQFVIFVCGSEVFGVDMAPVQEIIRVPEVVRVPLGPDTLLGLANLRGKVLPIISLRRLFGFDERDNDDASRALVIDLGQPLGFVVDRVSSVVAVEPDQIEDVSGLSTTVNTEMLSGLLKNVGGFEMVMVMDFQRLIGLELTEIDQLEVASAASAASLGQESGSATEDDDATQDELQLVSFQVAEQEYAIPIEHTQEIVQLPEHIVKVPRAESHVLGLMNLRNRLLPLVSLRCLLELPPRTADEHSRIVVVRLGTVTVGLVMDSVNEVLRVPTSAVEPMPTLLAASGNLQEITEICRLGEGGKRLVSVISIRNLFRHSSIQEALDSLNTMQESDSTERNGKDGQRDDEEQVVVFRLDKEEFGVPIASVQEIVRVPDELTHVPKAPAFVEGVINLRGSVLPVIDQRRRLGLPTVERNDRQRIMVFLLDGVRIGFIVDVVAEVLKIPHAAIEPAPQLSAEQAQLITRVANMQKQKRLIQLLDPTHLIAREQRQELASLADRAEAAPPTV</sequence>
<dbReference type="RefSeq" id="WP_200244920.1">
    <property type="nucleotide sequence ID" value="NZ_NRRY01000022.1"/>
</dbReference>
<dbReference type="Proteomes" id="UP001138768">
    <property type="component" value="Unassembled WGS sequence"/>
</dbReference>
<dbReference type="Gene3D" id="2.30.30.40">
    <property type="entry name" value="SH3 Domains"/>
    <property type="match status" value="3"/>
</dbReference>
<dbReference type="Gene3D" id="2.40.50.180">
    <property type="entry name" value="CheA-289, Domain 4"/>
    <property type="match status" value="3"/>
</dbReference>
<dbReference type="EMBL" id="NRRY01000022">
    <property type="protein sequence ID" value="MBK1619478.1"/>
    <property type="molecule type" value="Genomic_DNA"/>
</dbReference>
<dbReference type="SUPFAM" id="SSF50341">
    <property type="entry name" value="CheW-like"/>
    <property type="match status" value="3"/>
</dbReference>
<dbReference type="AlphaFoldDB" id="A0A9X0W9H9"/>
<protein>
    <recommendedName>
        <fullName evidence="2">Chemotaxis protein CheW</fullName>
    </recommendedName>
</protein>
<comment type="caution">
    <text evidence="6">The sequence shown here is derived from an EMBL/GenBank/DDBJ whole genome shotgun (WGS) entry which is preliminary data.</text>
</comment>
<feature type="domain" description="CheW-like" evidence="5">
    <location>
        <begin position="375"/>
        <end position="517"/>
    </location>
</feature>
<dbReference type="PANTHER" id="PTHR22617:SF45">
    <property type="entry name" value="CHEMOTAXIS PROTEIN CHEW"/>
    <property type="match status" value="1"/>
</dbReference>
<evidence type="ECO:0000256" key="1">
    <source>
        <dbReference type="ARBA" id="ARBA00004496"/>
    </source>
</evidence>
<dbReference type="PANTHER" id="PTHR22617">
    <property type="entry name" value="CHEMOTAXIS SENSOR HISTIDINE KINASE-RELATED"/>
    <property type="match status" value="1"/>
</dbReference>
<proteinExistence type="predicted"/>
<dbReference type="InterPro" id="IPR036061">
    <property type="entry name" value="CheW-like_dom_sf"/>
</dbReference>
<accession>A0A9X0W9H9</accession>
<evidence type="ECO:0000313" key="6">
    <source>
        <dbReference type="EMBL" id="MBK1619478.1"/>
    </source>
</evidence>
<reference evidence="6 7" key="1">
    <citation type="journal article" date="2020" name="Microorganisms">
        <title>Osmotic Adaptation and Compatible Solute Biosynthesis of Phototrophic Bacteria as Revealed from Genome Analyses.</title>
        <authorList>
            <person name="Imhoff J.F."/>
            <person name="Rahn T."/>
            <person name="Kunzel S."/>
            <person name="Keller A."/>
            <person name="Neulinger S.C."/>
        </authorList>
    </citation>
    <scope>NUCLEOTIDE SEQUENCE [LARGE SCALE GENOMIC DNA]</scope>
    <source>
        <strain evidence="6 7">DSM 25653</strain>
    </source>
</reference>
<feature type="region of interest" description="Disordered" evidence="4">
    <location>
        <begin position="1"/>
        <end position="24"/>
    </location>
</feature>
<name>A0A9X0W9H9_9GAMM</name>
<dbReference type="InterPro" id="IPR039315">
    <property type="entry name" value="CheW"/>
</dbReference>
<dbReference type="GO" id="GO:0005829">
    <property type="term" value="C:cytosol"/>
    <property type="evidence" value="ECO:0007669"/>
    <property type="project" value="TreeGrafter"/>
</dbReference>
<evidence type="ECO:0000259" key="5">
    <source>
        <dbReference type="PROSITE" id="PS50851"/>
    </source>
</evidence>
<feature type="region of interest" description="Disordered" evidence="4">
    <location>
        <begin position="354"/>
        <end position="373"/>
    </location>
</feature>
<keyword evidence="3" id="KW-0963">Cytoplasm</keyword>
<evidence type="ECO:0000256" key="2">
    <source>
        <dbReference type="ARBA" id="ARBA00021483"/>
    </source>
</evidence>
<dbReference type="GO" id="GO:0007165">
    <property type="term" value="P:signal transduction"/>
    <property type="evidence" value="ECO:0007669"/>
    <property type="project" value="InterPro"/>
</dbReference>
<dbReference type="InterPro" id="IPR002545">
    <property type="entry name" value="CheW-lke_dom"/>
</dbReference>
<evidence type="ECO:0000256" key="3">
    <source>
        <dbReference type="ARBA" id="ARBA00022490"/>
    </source>
</evidence>
<dbReference type="SMART" id="SM00260">
    <property type="entry name" value="CheW"/>
    <property type="match status" value="3"/>
</dbReference>
<evidence type="ECO:0000313" key="7">
    <source>
        <dbReference type="Proteomes" id="UP001138768"/>
    </source>
</evidence>
<dbReference type="Pfam" id="PF01584">
    <property type="entry name" value="CheW"/>
    <property type="match status" value="3"/>
</dbReference>
<evidence type="ECO:0000256" key="4">
    <source>
        <dbReference type="SAM" id="MobiDB-lite"/>
    </source>
</evidence>